<evidence type="ECO:0000256" key="20">
    <source>
        <dbReference type="ARBA" id="ARBA00047734"/>
    </source>
</evidence>
<dbReference type="PANTHER" id="PTHR12418">
    <property type="entry name" value="ACYL-COENZYME A THIOESTERASE THEM4"/>
    <property type="match status" value="1"/>
</dbReference>
<dbReference type="Proteomes" id="UP001466331">
    <property type="component" value="Unassembled WGS sequence"/>
</dbReference>
<protein>
    <recommendedName>
        <fullName evidence="17">Acyl-coenzyme A thioesterase THEM4</fullName>
        <ecNumber evidence="16">3.1.2.2</ecNumber>
    </recommendedName>
    <alternativeName>
        <fullName evidence="18">Thioesterase superfamily member 4</fullName>
    </alternativeName>
</protein>
<evidence type="ECO:0000256" key="22">
    <source>
        <dbReference type="ARBA" id="ARBA00048074"/>
    </source>
</evidence>
<comment type="catalytic activity">
    <reaction evidence="21">
        <text>decanoyl-CoA + H2O = decanoate + CoA + H(+)</text>
        <dbReference type="Rhea" id="RHEA:40059"/>
        <dbReference type="ChEBI" id="CHEBI:15377"/>
        <dbReference type="ChEBI" id="CHEBI:15378"/>
        <dbReference type="ChEBI" id="CHEBI:27689"/>
        <dbReference type="ChEBI" id="CHEBI:57287"/>
        <dbReference type="ChEBI" id="CHEBI:61430"/>
    </reaction>
    <physiologicalReaction direction="left-to-right" evidence="21">
        <dbReference type="Rhea" id="RHEA:40060"/>
    </physiologicalReaction>
</comment>
<evidence type="ECO:0000313" key="26">
    <source>
        <dbReference type="Proteomes" id="UP001466331"/>
    </source>
</evidence>
<name>A0ABU9U8K4_9SPIR</name>
<comment type="catalytic activity">
    <reaction evidence="22">
        <text>dodecanoyl-CoA + H2O = dodecanoate + CoA + H(+)</text>
        <dbReference type="Rhea" id="RHEA:30135"/>
        <dbReference type="ChEBI" id="CHEBI:15377"/>
        <dbReference type="ChEBI" id="CHEBI:15378"/>
        <dbReference type="ChEBI" id="CHEBI:18262"/>
        <dbReference type="ChEBI" id="CHEBI:57287"/>
        <dbReference type="ChEBI" id="CHEBI:57375"/>
    </reaction>
    <physiologicalReaction direction="left-to-right" evidence="22">
        <dbReference type="Rhea" id="RHEA:30136"/>
    </physiologicalReaction>
</comment>
<keyword evidence="8" id="KW-0276">Fatty acid metabolism</keyword>
<evidence type="ECO:0000256" key="7">
    <source>
        <dbReference type="ARBA" id="ARBA00022801"/>
    </source>
</evidence>
<evidence type="ECO:0000256" key="5">
    <source>
        <dbReference type="ARBA" id="ARBA00022490"/>
    </source>
</evidence>
<comment type="similarity">
    <text evidence="15">Belongs to the THEM4/THEM5 thioesterase family.</text>
</comment>
<evidence type="ECO:0000256" key="15">
    <source>
        <dbReference type="ARBA" id="ARBA00038456"/>
    </source>
</evidence>
<comment type="catalytic activity">
    <reaction evidence="20">
        <text>hexadecanoyl-CoA + H2O = hexadecanoate + CoA + H(+)</text>
        <dbReference type="Rhea" id="RHEA:16645"/>
        <dbReference type="ChEBI" id="CHEBI:7896"/>
        <dbReference type="ChEBI" id="CHEBI:15377"/>
        <dbReference type="ChEBI" id="CHEBI:15378"/>
        <dbReference type="ChEBI" id="CHEBI:57287"/>
        <dbReference type="ChEBI" id="CHEBI:57379"/>
        <dbReference type="EC" id="3.1.2.2"/>
    </reaction>
    <physiologicalReaction direction="left-to-right" evidence="20">
        <dbReference type="Rhea" id="RHEA:16646"/>
    </physiologicalReaction>
</comment>
<feature type="domain" description="Thioesterase" evidence="24">
    <location>
        <begin position="53"/>
        <end position="128"/>
    </location>
</feature>
<evidence type="ECO:0000256" key="4">
    <source>
        <dbReference type="ARBA" id="ARBA00022475"/>
    </source>
</evidence>
<gene>
    <name evidence="25" type="ORF">WKV44_00390</name>
</gene>
<keyword evidence="4" id="KW-1003">Cell membrane</keyword>
<evidence type="ECO:0000256" key="3">
    <source>
        <dbReference type="ARBA" id="ARBA00004632"/>
    </source>
</evidence>
<dbReference type="InterPro" id="IPR052365">
    <property type="entry name" value="THEM4/THEM5_acyl-CoA_thioest"/>
</dbReference>
<dbReference type="EMBL" id="JBCHKQ010000001">
    <property type="protein sequence ID" value="MEM5946995.1"/>
    <property type="molecule type" value="Genomic_DNA"/>
</dbReference>
<dbReference type="SUPFAM" id="SSF54637">
    <property type="entry name" value="Thioesterase/thiol ester dehydrase-isomerase"/>
    <property type="match status" value="1"/>
</dbReference>
<comment type="catalytic activity">
    <reaction evidence="13">
        <text>(5Z,8Z,11Z,14Z)-eicosatetraenoyl-CoA + H2O = (5Z,8Z,11Z,14Z)-eicosatetraenoate + CoA + H(+)</text>
        <dbReference type="Rhea" id="RHEA:40151"/>
        <dbReference type="ChEBI" id="CHEBI:15377"/>
        <dbReference type="ChEBI" id="CHEBI:15378"/>
        <dbReference type="ChEBI" id="CHEBI:32395"/>
        <dbReference type="ChEBI" id="CHEBI:57287"/>
        <dbReference type="ChEBI" id="CHEBI:57368"/>
    </reaction>
    <physiologicalReaction direction="left-to-right" evidence="13">
        <dbReference type="Rhea" id="RHEA:40152"/>
    </physiologicalReaction>
</comment>
<dbReference type="InterPro" id="IPR029069">
    <property type="entry name" value="HotDog_dom_sf"/>
</dbReference>
<evidence type="ECO:0000256" key="21">
    <source>
        <dbReference type="ARBA" id="ARBA00047969"/>
    </source>
</evidence>
<evidence type="ECO:0000256" key="1">
    <source>
        <dbReference type="ARBA" id="ARBA00004170"/>
    </source>
</evidence>
<evidence type="ECO:0000256" key="16">
    <source>
        <dbReference type="ARBA" id="ARBA00038848"/>
    </source>
</evidence>
<comment type="caution">
    <text evidence="25">The sequence shown here is derived from an EMBL/GenBank/DDBJ whole genome shotgun (WGS) entry which is preliminary data.</text>
</comment>
<evidence type="ECO:0000259" key="24">
    <source>
        <dbReference type="Pfam" id="PF03061"/>
    </source>
</evidence>
<evidence type="ECO:0000256" key="13">
    <source>
        <dbReference type="ARBA" id="ARBA00035852"/>
    </source>
</evidence>
<evidence type="ECO:0000256" key="18">
    <source>
        <dbReference type="ARBA" id="ARBA00043210"/>
    </source>
</evidence>
<keyword evidence="26" id="KW-1185">Reference proteome</keyword>
<dbReference type="GO" id="GO:0016787">
    <property type="term" value="F:hydrolase activity"/>
    <property type="evidence" value="ECO:0007669"/>
    <property type="project" value="UniProtKB-KW"/>
</dbReference>
<evidence type="ECO:0000256" key="17">
    <source>
        <dbReference type="ARBA" id="ARBA00040123"/>
    </source>
</evidence>
<keyword evidence="10" id="KW-0443">Lipid metabolism</keyword>
<keyword evidence="6" id="KW-0053">Apoptosis</keyword>
<evidence type="ECO:0000256" key="12">
    <source>
        <dbReference type="ARBA" id="ARBA00023273"/>
    </source>
</evidence>
<evidence type="ECO:0000256" key="8">
    <source>
        <dbReference type="ARBA" id="ARBA00022832"/>
    </source>
</evidence>
<keyword evidence="12" id="KW-0966">Cell projection</keyword>
<dbReference type="CDD" id="cd03443">
    <property type="entry name" value="PaaI_thioesterase"/>
    <property type="match status" value="1"/>
</dbReference>
<dbReference type="Gene3D" id="3.10.129.10">
    <property type="entry name" value="Hotdog Thioesterase"/>
    <property type="match status" value="1"/>
</dbReference>
<keyword evidence="7 25" id="KW-0378">Hydrolase</keyword>
<evidence type="ECO:0000256" key="19">
    <source>
        <dbReference type="ARBA" id="ARBA00047588"/>
    </source>
</evidence>
<dbReference type="InterPro" id="IPR006683">
    <property type="entry name" value="Thioestr_dom"/>
</dbReference>
<evidence type="ECO:0000256" key="9">
    <source>
        <dbReference type="ARBA" id="ARBA00022946"/>
    </source>
</evidence>
<comment type="catalytic activity">
    <reaction evidence="19">
        <text>octanoyl-CoA + H2O = octanoate + CoA + H(+)</text>
        <dbReference type="Rhea" id="RHEA:30143"/>
        <dbReference type="ChEBI" id="CHEBI:15377"/>
        <dbReference type="ChEBI" id="CHEBI:15378"/>
        <dbReference type="ChEBI" id="CHEBI:25646"/>
        <dbReference type="ChEBI" id="CHEBI:57287"/>
        <dbReference type="ChEBI" id="CHEBI:57386"/>
    </reaction>
    <physiologicalReaction direction="left-to-right" evidence="19">
        <dbReference type="Rhea" id="RHEA:30144"/>
    </physiologicalReaction>
</comment>
<evidence type="ECO:0000313" key="25">
    <source>
        <dbReference type="EMBL" id="MEM5946995.1"/>
    </source>
</evidence>
<dbReference type="PANTHER" id="PTHR12418:SF19">
    <property type="entry name" value="ACYL-COENZYME A THIOESTERASE THEM4"/>
    <property type="match status" value="1"/>
</dbReference>
<sequence length="161" mass="18146">MKRINNPYTGLEGYNCFGCSPHNMQGLRMDFFLEGDTVVCKWKPQTYFEGYSGVLHGGIQATLLDEAASWVLFTVLGTSGSTTELSVHYKKPVMLTNQEITIKARVEKTDKNLVYIKAELIDSNGTVCTKADITYFSVPEHIARRRFAYPGKEAFFAKKEI</sequence>
<comment type="catalytic activity">
    <reaction evidence="23">
        <text>tetradecanoyl-CoA + H2O = tetradecanoate + CoA + H(+)</text>
        <dbReference type="Rhea" id="RHEA:40119"/>
        <dbReference type="ChEBI" id="CHEBI:15377"/>
        <dbReference type="ChEBI" id="CHEBI:15378"/>
        <dbReference type="ChEBI" id="CHEBI:30807"/>
        <dbReference type="ChEBI" id="CHEBI:57287"/>
        <dbReference type="ChEBI" id="CHEBI:57385"/>
    </reaction>
    <physiologicalReaction direction="left-to-right" evidence="23">
        <dbReference type="Rhea" id="RHEA:40120"/>
    </physiologicalReaction>
</comment>
<proteinExistence type="inferred from homology"/>
<dbReference type="Pfam" id="PF03061">
    <property type="entry name" value="4HBT"/>
    <property type="match status" value="1"/>
</dbReference>
<dbReference type="EC" id="3.1.2.2" evidence="16"/>
<evidence type="ECO:0000256" key="10">
    <source>
        <dbReference type="ARBA" id="ARBA00023098"/>
    </source>
</evidence>
<reference evidence="25 26" key="1">
    <citation type="submission" date="2024-03" db="EMBL/GenBank/DDBJ databases">
        <title>Ignisphaera cupida sp. nov., a hyperthermophilic hydrolytic archaeon from a hot spring of Kamchatka, and proposal of Ignisphaeraceae fam. nov.</title>
        <authorList>
            <person name="Podosokorskaya O.A."/>
            <person name="Elcheninov A.G."/>
            <person name="Maltseva A.I."/>
            <person name="Zayulina K.S."/>
            <person name="Novikov A."/>
            <person name="Merkel A.Y."/>
        </authorList>
    </citation>
    <scope>NUCLEOTIDE SEQUENCE [LARGE SCALE GENOMIC DNA]</scope>
    <source>
        <strain evidence="25 26">38H-sp</strain>
    </source>
</reference>
<comment type="catalytic activity">
    <reaction evidence="14">
        <text>(9Z)-octadecenoyl-CoA + H2O = (9Z)-octadecenoate + CoA + H(+)</text>
        <dbReference type="Rhea" id="RHEA:40139"/>
        <dbReference type="ChEBI" id="CHEBI:15377"/>
        <dbReference type="ChEBI" id="CHEBI:15378"/>
        <dbReference type="ChEBI" id="CHEBI:30823"/>
        <dbReference type="ChEBI" id="CHEBI:57287"/>
        <dbReference type="ChEBI" id="CHEBI:57387"/>
    </reaction>
    <physiologicalReaction direction="left-to-right" evidence="14">
        <dbReference type="Rhea" id="RHEA:40140"/>
    </physiologicalReaction>
</comment>
<keyword evidence="11" id="KW-0472">Membrane</keyword>
<evidence type="ECO:0000256" key="23">
    <source>
        <dbReference type="ARBA" id="ARBA00048180"/>
    </source>
</evidence>
<accession>A0ABU9U8K4</accession>
<evidence type="ECO:0000256" key="11">
    <source>
        <dbReference type="ARBA" id="ARBA00023136"/>
    </source>
</evidence>
<keyword evidence="5" id="KW-0963">Cytoplasm</keyword>
<comment type="subcellular location">
    <subcellularLocation>
        <location evidence="3">Cell projection</location>
        <location evidence="3">Ruffle membrane</location>
    </subcellularLocation>
    <subcellularLocation>
        <location evidence="2">Cytoplasm</location>
    </subcellularLocation>
    <subcellularLocation>
        <location evidence="1">Membrane</location>
        <topology evidence="1">Peripheral membrane protein</topology>
    </subcellularLocation>
</comment>
<evidence type="ECO:0000256" key="14">
    <source>
        <dbReference type="ARBA" id="ARBA00037002"/>
    </source>
</evidence>
<evidence type="ECO:0000256" key="2">
    <source>
        <dbReference type="ARBA" id="ARBA00004496"/>
    </source>
</evidence>
<keyword evidence="9" id="KW-0809">Transit peptide</keyword>
<organism evidence="25 26">
    <name type="scientific">Rarispira pelagica</name>
    <dbReference type="NCBI Taxonomy" id="3141764"/>
    <lineage>
        <taxon>Bacteria</taxon>
        <taxon>Pseudomonadati</taxon>
        <taxon>Spirochaetota</taxon>
        <taxon>Spirochaetia</taxon>
        <taxon>Winmispirales</taxon>
        <taxon>Winmispiraceae</taxon>
        <taxon>Rarispira</taxon>
    </lineage>
</organism>
<evidence type="ECO:0000256" key="6">
    <source>
        <dbReference type="ARBA" id="ARBA00022703"/>
    </source>
</evidence>
<dbReference type="RefSeq" id="WP_420068449.1">
    <property type="nucleotide sequence ID" value="NZ_JBCHKQ010000001.1"/>
</dbReference>